<protein>
    <submittedName>
        <fullName evidence="2">Uncharacterized protein</fullName>
    </submittedName>
</protein>
<keyword evidence="1" id="KW-0812">Transmembrane</keyword>
<feature type="transmembrane region" description="Helical" evidence="1">
    <location>
        <begin position="79"/>
        <end position="105"/>
    </location>
</feature>
<keyword evidence="1" id="KW-1133">Transmembrane helix</keyword>
<evidence type="ECO:0000313" key="2">
    <source>
        <dbReference type="EMBL" id="KAA8914399.1"/>
    </source>
</evidence>
<dbReference type="EMBL" id="VXIS01000006">
    <property type="protein sequence ID" value="KAA8914399.1"/>
    <property type="molecule type" value="Genomic_DNA"/>
</dbReference>
<feature type="transmembrane region" description="Helical" evidence="1">
    <location>
        <begin position="136"/>
        <end position="157"/>
    </location>
</feature>
<gene>
    <name evidence="2" type="ORF">FN846DRAFT_886014</name>
</gene>
<keyword evidence="3" id="KW-1185">Reference proteome</keyword>
<evidence type="ECO:0000313" key="3">
    <source>
        <dbReference type="Proteomes" id="UP000326924"/>
    </source>
</evidence>
<comment type="caution">
    <text evidence="2">The sequence shown here is derived from an EMBL/GenBank/DDBJ whole genome shotgun (WGS) entry which is preliminary data.</text>
</comment>
<dbReference type="InParanoid" id="A0A5J5FB36"/>
<dbReference type="AlphaFoldDB" id="A0A5J5FB36"/>
<keyword evidence="1" id="KW-0472">Membrane</keyword>
<evidence type="ECO:0000256" key="1">
    <source>
        <dbReference type="SAM" id="Phobius"/>
    </source>
</evidence>
<proteinExistence type="predicted"/>
<dbReference type="Proteomes" id="UP000326924">
    <property type="component" value="Unassembled WGS sequence"/>
</dbReference>
<name>A0A5J5FB36_9PEZI</name>
<reference evidence="2 3" key="1">
    <citation type="submission" date="2019-09" db="EMBL/GenBank/DDBJ databases">
        <title>Draft genome of the ectomycorrhizal ascomycete Sphaerosporella brunnea.</title>
        <authorList>
            <consortium name="DOE Joint Genome Institute"/>
            <person name="Benucci G.M."/>
            <person name="Marozzi G."/>
            <person name="Antonielli L."/>
            <person name="Sanchez S."/>
            <person name="Marco P."/>
            <person name="Wang X."/>
            <person name="Falini L.B."/>
            <person name="Barry K."/>
            <person name="Haridas S."/>
            <person name="Lipzen A."/>
            <person name="Labutti K."/>
            <person name="Grigoriev I.V."/>
            <person name="Murat C."/>
            <person name="Martin F."/>
            <person name="Albertini E."/>
            <person name="Donnini D."/>
            <person name="Bonito G."/>
        </authorList>
    </citation>
    <scope>NUCLEOTIDE SEQUENCE [LARGE SCALE GENOMIC DNA]</scope>
    <source>
        <strain evidence="2 3">Sb_GMNB300</strain>
    </source>
</reference>
<sequence>MHNTTKHCFKGLVDGYVSGLHKACTASQDDGGNNYIVFEVVQDISGYVKGSGVEQYHCRLLVVISFLVEVRSYHPVKKFIHNLVVAVGGFNVYDMYTIVILMLFFRQYQSKTVENGDDLELTSISGYRNYKGSLTFVPFTIGSFFLQVLASFSSYVCPWKYSNGAGV</sequence>
<accession>A0A5J5FB36</accession>
<organism evidence="2 3">
    <name type="scientific">Sphaerosporella brunnea</name>
    <dbReference type="NCBI Taxonomy" id="1250544"/>
    <lineage>
        <taxon>Eukaryota</taxon>
        <taxon>Fungi</taxon>
        <taxon>Dikarya</taxon>
        <taxon>Ascomycota</taxon>
        <taxon>Pezizomycotina</taxon>
        <taxon>Pezizomycetes</taxon>
        <taxon>Pezizales</taxon>
        <taxon>Pyronemataceae</taxon>
        <taxon>Sphaerosporella</taxon>
    </lineage>
</organism>